<dbReference type="EMBL" id="CP001339">
    <property type="protein sequence ID" value="ACL72734.1"/>
    <property type="molecule type" value="Genomic_DNA"/>
</dbReference>
<proteinExistence type="predicted"/>
<dbReference type="AlphaFoldDB" id="B8GS30"/>
<dbReference type="Proteomes" id="UP000002383">
    <property type="component" value="Chromosome"/>
</dbReference>
<dbReference type="eggNOG" id="ENOG5033DVZ">
    <property type="taxonomic scope" value="Bacteria"/>
</dbReference>
<keyword evidence="3" id="KW-1185">Reference proteome</keyword>
<dbReference type="STRING" id="396588.Tgr7_1651"/>
<protein>
    <submittedName>
        <fullName evidence="2">Uncharacterized protein</fullName>
    </submittedName>
</protein>
<dbReference type="OrthoDB" id="5676440at2"/>
<gene>
    <name evidence="2" type="ordered locus">Tgr7_1651</name>
</gene>
<feature type="region of interest" description="Disordered" evidence="1">
    <location>
        <begin position="79"/>
        <end position="128"/>
    </location>
</feature>
<accession>B8GS30</accession>
<evidence type="ECO:0000313" key="2">
    <source>
        <dbReference type="EMBL" id="ACL72734.1"/>
    </source>
</evidence>
<dbReference type="KEGG" id="tgr:Tgr7_1651"/>
<sequence length="128" mass="15109">MTHPAQWFRDEIAAGIARLLVLRLPSAPWEDEAEYTVQTWIDALWQQPIGWDAELDVRRIRAAFTRLAGNADRWPVPRQLLEQLPERPQRPRLPKPPMSDAQRRRNKARLKQMLRELGMQSTRGERHE</sequence>
<dbReference type="HOGENOM" id="CLU_154547_0_0_6"/>
<organism evidence="2 3">
    <name type="scientific">Thioalkalivibrio sulfidiphilus (strain HL-EbGR7)</name>
    <dbReference type="NCBI Taxonomy" id="396588"/>
    <lineage>
        <taxon>Bacteria</taxon>
        <taxon>Pseudomonadati</taxon>
        <taxon>Pseudomonadota</taxon>
        <taxon>Gammaproteobacteria</taxon>
        <taxon>Chromatiales</taxon>
        <taxon>Ectothiorhodospiraceae</taxon>
        <taxon>Thioalkalivibrio</taxon>
    </lineage>
</organism>
<evidence type="ECO:0000313" key="3">
    <source>
        <dbReference type="Proteomes" id="UP000002383"/>
    </source>
</evidence>
<evidence type="ECO:0000256" key="1">
    <source>
        <dbReference type="SAM" id="MobiDB-lite"/>
    </source>
</evidence>
<reference evidence="2 3" key="1">
    <citation type="journal article" date="2011" name="Stand. Genomic Sci.">
        <title>Complete genome sequence of 'Thioalkalivibrio sulfidophilus' HL-EbGr7.</title>
        <authorList>
            <person name="Muyzer G."/>
            <person name="Sorokin D.Y."/>
            <person name="Mavromatis K."/>
            <person name="Lapidus A."/>
            <person name="Clum A."/>
            <person name="Ivanova N."/>
            <person name="Pati A."/>
            <person name="d'Haeseleer P."/>
            <person name="Woyke T."/>
            <person name="Kyrpides N.C."/>
        </authorList>
    </citation>
    <scope>NUCLEOTIDE SEQUENCE [LARGE SCALE GENOMIC DNA]</scope>
    <source>
        <strain evidence="2 3">HL-EbGR7</strain>
    </source>
</reference>
<dbReference type="RefSeq" id="WP_012638217.1">
    <property type="nucleotide sequence ID" value="NC_011901.1"/>
</dbReference>
<name>B8GS30_THISH</name>